<dbReference type="AlphaFoldDB" id="A0A0F9LJB2"/>
<dbReference type="PANTHER" id="PTHR43643:SF3">
    <property type="entry name" value="HISTIDINOL-PHOSPHATE AMINOTRANSFERASE"/>
    <property type="match status" value="1"/>
</dbReference>
<evidence type="ECO:0000256" key="3">
    <source>
        <dbReference type="ARBA" id="ARBA00022679"/>
    </source>
</evidence>
<sequence>MLRDNKLELLAMPDIMKIKSYQPGKPIEEVKRELGLKTVVKLASNENPLGPSNKAIEAIKKCASEINIYPDGGGYYLKKALTEKLGLGEEQIILGNGSDEIVSLITRVFLQKGEEAIMGDPSFLMYRIDTQLSQARIIPIPLDNFRLNLPAMAKAITCKTKLIFVSNPNNPTGTIVEEKEVKSFLKDLPFRIIVIFDEAYFEYVEDEKYPQTINLLNEKNNIIILRTFSKIYGLAGLRIGYGIARPQIIEMLNRTRPPFNVNSLAQAAALASLKDKYQIERSKKLIKEEKEYLYSNLDKMKLSYIPTQANFILIKLGTKASYVEKRLLQDGIIIRGMKAYNLTQYIRLTIGTREQNEKFIRALHKIFLSI</sequence>
<organism evidence="6">
    <name type="scientific">marine sediment metagenome</name>
    <dbReference type="NCBI Taxonomy" id="412755"/>
    <lineage>
        <taxon>unclassified sequences</taxon>
        <taxon>metagenomes</taxon>
        <taxon>ecological metagenomes</taxon>
    </lineage>
</organism>
<feature type="domain" description="Aminotransferase class I/classII large" evidence="5">
    <location>
        <begin position="38"/>
        <end position="363"/>
    </location>
</feature>
<dbReference type="InterPro" id="IPR015421">
    <property type="entry name" value="PyrdxlP-dep_Trfase_major"/>
</dbReference>
<dbReference type="PANTHER" id="PTHR43643">
    <property type="entry name" value="HISTIDINOL-PHOSPHATE AMINOTRANSFERASE 2"/>
    <property type="match status" value="1"/>
</dbReference>
<keyword evidence="3" id="KW-0808">Transferase</keyword>
<dbReference type="EMBL" id="LAZR01006051">
    <property type="protein sequence ID" value="KKM95124.1"/>
    <property type="molecule type" value="Genomic_DNA"/>
</dbReference>
<dbReference type="CDD" id="cd00609">
    <property type="entry name" value="AAT_like"/>
    <property type="match status" value="1"/>
</dbReference>
<dbReference type="Gene3D" id="3.40.640.10">
    <property type="entry name" value="Type I PLP-dependent aspartate aminotransferase-like (Major domain)"/>
    <property type="match status" value="1"/>
</dbReference>
<evidence type="ECO:0000313" key="6">
    <source>
        <dbReference type="EMBL" id="KKM95124.1"/>
    </source>
</evidence>
<name>A0A0F9LJB2_9ZZZZ</name>
<reference evidence="6" key="1">
    <citation type="journal article" date="2015" name="Nature">
        <title>Complex archaea that bridge the gap between prokaryotes and eukaryotes.</title>
        <authorList>
            <person name="Spang A."/>
            <person name="Saw J.H."/>
            <person name="Jorgensen S.L."/>
            <person name="Zaremba-Niedzwiedzka K."/>
            <person name="Martijn J."/>
            <person name="Lind A.E."/>
            <person name="van Eijk R."/>
            <person name="Schleper C."/>
            <person name="Guy L."/>
            <person name="Ettema T.J."/>
        </authorList>
    </citation>
    <scope>NUCLEOTIDE SEQUENCE</scope>
</reference>
<keyword evidence="4" id="KW-0663">Pyridoxal phosphate</keyword>
<accession>A0A0F9LJB2</accession>
<dbReference type="Pfam" id="PF00155">
    <property type="entry name" value="Aminotran_1_2"/>
    <property type="match status" value="1"/>
</dbReference>
<dbReference type="GO" id="GO:0004400">
    <property type="term" value="F:histidinol-phosphate transaminase activity"/>
    <property type="evidence" value="ECO:0007669"/>
    <property type="project" value="InterPro"/>
</dbReference>
<dbReference type="InterPro" id="IPR005861">
    <property type="entry name" value="HisP_aminotrans"/>
</dbReference>
<dbReference type="NCBIfam" id="TIGR01141">
    <property type="entry name" value="hisC"/>
    <property type="match status" value="1"/>
</dbReference>
<protein>
    <recommendedName>
        <fullName evidence="5">Aminotransferase class I/classII large domain-containing protein</fullName>
    </recommendedName>
</protein>
<dbReference type="SUPFAM" id="SSF53383">
    <property type="entry name" value="PLP-dependent transferases"/>
    <property type="match status" value="1"/>
</dbReference>
<dbReference type="GO" id="GO:0000105">
    <property type="term" value="P:L-histidine biosynthetic process"/>
    <property type="evidence" value="ECO:0007669"/>
    <property type="project" value="InterPro"/>
</dbReference>
<dbReference type="HAMAP" id="MF_01023">
    <property type="entry name" value="HisC_aminotrans_2"/>
    <property type="match status" value="1"/>
</dbReference>
<dbReference type="InterPro" id="IPR015422">
    <property type="entry name" value="PyrdxlP-dep_Trfase_small"/>
</dbReference>
<evidence type="ECO:0000256" key="2">
    <source>
        <dbReference type="ARBA" id="ARBA00022576"/>
    </source>
</evidence>
<proteinExistence type="inferred from homology"/>
<evidence type="ECO:0000256" key="1">
    <source>
        <dbReference type="ARBA" id="ARBA00001933"/>
    </source>
</evidence>
<evidence type="ECO:0000256" key="4">
    <source>
        <dbReference type="ARBA" id="ARBA00022898"/>
    </source>
</evidence>
<dbReference type="InterPro" id="IPR015424">
    <property type="entry name" value="PyrdxlP-dep_Trfase"/>
</dbReference>
<dbReference type="Gene3D" id="3.90.1150.10">
    <property type="entry name" value="Aspartate Aminotransferase, domain 1"/>
    <property type="match status" value="1"/>
</dbReference>
<dbReference type="GO" id="GO:0030170">
    <property type="term" value="F:pyridoxal phosphate binding"/>
    <property type="evidence" value="ECO:0007669"/>
    <property type="project" value="InterPro"/>
</dbReference>
<comment type="caution">
    <text evidence="6">The sequence shown here is derived from an EMBL/GenBank/DDBJ whole genome shotgun (WGS) entry which is preliminary data.</text>
</comment>
<keyword evidence="2" id="KW-0032">Aminotransferase</keyword>
<dbReference type="InterPro" id="IPR004839">
    <property type="entry name" value="Aminotransferase_I/II_large"/>
</dbReference>
<gene>
    <name evidence="6" type="ORF">LCGC14_1191390</name>
</gene>
<evidence type="ECO:0000259" key="5">
    <source>
        <dbReference type="Pfam" id="PF00155"/>
    </source>
</evidence>
<comment type="cofactor">
    <cofactor evidence="1">
        <name>pyridoxal 5'-phosphate</name>
        <dbReference type="ChEBI" id="CHEBI:597326"/>
    </cofactor>
</comment>
<dbReference type="InterPro" id="IPR050106">
    <property type="entry name" value="HistidinolP_aminotransfase"/>
</dbReference>